<dbReference type="Proteomes" id="UP000254069">
    <property type="component" value="Unassembled WGS sequence"/>
</dbReference>
<keyword evidence="5 9" id="KW-0547">Nucleotide-binding</keyword>
<comment type="similarity">
    <text evidence="1 9">Belongs to the bacterial/plant glucose-1-phosphate adenylyltransferase family.</text>
</comment>
<keyword evidence="13" id="KW-1185">Reference proteome</keyword>
<protein>
    <recommendedName>
        <fullName evidence="9">Glucose-1-phosphate adenylyltransferase</fullName>
        <ecNumber evidence="9">2.7.7.27</ecNumber>
    </recommendedName>
    <alternativeName>
        <fullName evidence="9">ADP-glucose pyrophosphorylase</fullName>
        <shortName evidence="9">ADPGlc PPase</shortName>
    </alternativeName>
    <alternativeName>
        <fullName evidence="9">ADP-glucose synthase</fullName>
    </alternativeName>
</protein>
<dbReference type="NCBIfam" id="NF001947">
    <property type="entry name" value="PRK00725.1"/>
    <property type="match status" value="1"/>
</dbReference>
<dbReference type="UniPathway" id="UPA00164"/>
<dbReference type="InterPro" id="IPR011831">
    <property type="entry name" value="ADP-Glc_PPase"/>
</dbReference>
<dbReference type="InterPro" id="IPR029044">
    <property type="entry name" value="Nucleotide-diphossugar_trans"/>
</dbReference>
<evidence type="ECO:0000313" key="12">
    <source>
        <dbReference type="EMBL" id="SUI47355.1"/>
    </source>
</evidence>
<dbReference type="PANTHER" id="PTHR43523">
    <property type="entry name" value="GLUCOSE-1-PHOSPHATE ADENYLYLTRANSFERASE-RELATED"/>
    <property type="match status" value="1"/>
</dbReference>
<dbReference type="InterPro" id="IPR005836">
    <property type="entry name" value="ADP_Glu_pyroP_CS"/>
</dbReference>
<dbReference type="CDD" id="cd04651">
    <property type="entry name" value="LbH_G1P_AT_C"/>
    <property type="match status" value="1"/>
</dbReference>
<dbReference type="GO" id="GO:0005524">
    <property type="term" value="F:ATP binding"/>
    <property type="evidence" value="ECO:0007669"/>
    <property type="project" value="UniProtKB-KW"/>
</dbReference>
<feature type="binding site" evidence="9">
    <location>
        <position position="175"/>
    </location>
    <ligand>
        <name>alpha-D-glucose 1-phosphate</name>
        <dbReference type="ChEBI" id="CHEBI:58601"/>
    </ligand>
</feature>
<keyword evidence="4 9" id="KW-0548">Nucleotidyltransferase</keyword>
<comment type="pathway">
    <text evidence="9">Glycan biosynthesis; glycogen biosynthesis.</text>
</comment>
<dbReference type="Pfam" id="PF24894">
    <property type="entry name" value="Hexapep_GlmU"/>
    <property type="match status" value="1"/>
</dbReference>
<evidence type="ECO:0000313" key="13">
    <source>
        <dbReference type="Proteomes" id="UP000254069"/>
    </source>
</evidence>
<organism evidence="12 13">
    <name type="scientific">Shewanella algae</name>
    <dbReference type="NCBI Taxonomy" id="38313"/>
    <lineage>
        <taxon>Bacteria</taxon>
        <taxon>Pseudomonadati</taxon>
        <taxon>Pseudomonadota</taxon>
        <taxon>Gammaproteobacteria</taxon>
        <taxon>Alteromonadales</taxon>
        <taxon>Shewanellaceae</taxon>
        <taxon>Shewanella</taxon>
    </lineage>
</organism>
<feature type="site" description="Could play a key role in the communication between the regulatory and the substrate sites" evidence="9">
    <location>
        <position position="108"/>
    </location>
</feature>
<dbReference type="EC" id="2.7.7.27" evidence="9"/>
<dbReference type="AlphaFoldDB" id="A0A379YPC1"/>
<comment type="function">
    <text evidence="9">Involved in the biosynthesis of ADP-glucose, a building block required for the elongation reactions to produce glycogen. Catalyzes the reaction between ATP and alpha-D-glucose 1-phosphate (G1P) to produce pyrophosphate and ADP-Glc.</text>
</comment>
<evidence type="ECO:0000256" key="7">
    <source>
        <dbReference type="ARBA" id="ARBA00023056"/>
    </source>
</evidence>
<proteinExistence type="inferred from homology"/>
<gene>
    <name evidence="9 12" type="primary">glgC</name>
    <name evidence="12" type="ORF">NCTC10738_00268</name>
</gene>
<dbReference type="PROSITE" id="PS00810">
    <property type="entry name" value="ADP_GLC_PYROPHOSPH_3"/>
    <property type="match status" value="1"/>
</dbReference>
<dbReference type="NCBIfam" id="TIGR02091">
    <property type="entry name" value="glgC"/>
    <property type="match status" value="1"/>
</dbReference>
<evidence type="ECO:0000256" key="1">
    <source>
        <dbReference type="ARBA" id="ARBA00010443"/>
    </source>
</evidence>
<evidence type="ECO:0000256" key="8">
    <source>
        <dbReference type="ARBA" id="ARBA00023277"/>
    </source>
</evidence>
<dbReference type="NCBIfam" id="NF002023">
    <property type="entry name" value="PRK00844.1"/>
    <property type="match status" value="1"/>
</dbReference>
<comment type="catalytic activity">
    <reaction evidence="9">
        <text>alpha-D-glucose 1-phosphate + ATP + H(+) = ADP-alpha-D-glucose + diphosphate</text>
        <dbReference type="Rhea" id="RHEA:12120"/>
        <dbReference type="ChEBI" id="CHEBI:15378"/>
        <dbReference type="ChEBI" id="CHEBI:30616"/>
        <dbReference type="ChEBI" id="CHEBI:33019"/>
        <dbReference type="ChEBI" id="CHEBI:57498"/>
        <dbReference type="ChEBI" id="CHEBI:58601"/>
        <dbReference type="EC" id="2.7.7.27"/>
    </reaction>
</comment>
<dbReference type="CDD" id="cd02508">
    <property type="entry name" value="ADP_Glucose_PP"/>
    <property type="match status" value="1"/>
</dbReference>
<dbReference type="HAMAP" id="MF_00624">
    <property type="entry name" value="GlgC"/>
    <property type="match status" value="1"/>
</dbReference>
<dbReference type="Gene3D" id="2.160.10.10">
    <property type="entry name" value="Hexapeptide repeat proteins"/>
    <property type="match status" value="1"/>
</dbReference>
<keyword evidence="6 9" id="KW-0067">ATP-binding</keyword>
<dbReference type="PROSITE" id="PS00808">
    <property type="entry name" value="ADP_GLC_PYROPHOSPH_1"/>
    <property type="match status" value="1"/>
</dbReference>
<evidence type="ECO:0000256" key="9">
    <source>
        <dbReference type="HAMAP-Rule" id="MF_00624"/>
    </source>
</evidence>
<evidence type="ECO:0000259" key="11">
    <source>
        <dbReference type="Pfam" id="PF24894"/>
    </source>
</evidence>
<feature type="binding site" evidence="9">
    <location>
        <begin position="190"/>
        <end position="191"/>
    </location>
    <ligand>
        <name>alpha-D-glucose 1-phosphate</name>
        <dbReference type="ChEBI" id="CHEBI:58601"/>
    </ligand>
</feature>
<evidence type="ECO:0000256" key="4">
    <source>
        <dbReference type="ARBA" id="ARBA00022695"/>
    </source>
</evidence>
<dbReference type="GO" id="GO:0008878">
    <property type="term" value="F:glucose-1-phosphate adenylyltransferase activity"/>
    <property type="evidence" value="ECO:0007669"/>
    <property type="project" value="UniProtKB-UniRule"/>
</dbReference>
<feature type="site" description="Could play a key role in the communication between the regulatory and the substrate sites" evidence="9">
    <location>
        <position position="70"/>
    </location>
</feature>
<keyword evidence="7 9" id="KW-0320">Glycogen biosynthesis</keyword>
<dbReference type="EMBL" id="UGYO01000001">
    <property type="protein sequence ID" value="SUI47355.1"/>
    <property type="molecule type" value="Genomic_DNA"/>
</dbReference>
<evidence type="ECO:0000259" key="10">
    <source>
        <dbReference type="Pfam" id="PF00483"/>
    </source>
</evidence>
<dbReference type="PANTHER" id="PTHR43523:SF2">
    <property type="entry name" value="GLUCOSE-1-PHOSPHATE ADENYLYLTRANSFERASE"/>
    <property type="match status" value="1"/>
</dbReference>
<evidence type="ECO:0000256" key="3">
    <source>
        <dbReference type="ARBA" id="ARBA00022679"/>
    </source>
</evidence>
<dbReference type="InterPro" id="IPR056818">
    <property type="entry name" value="GlmU/GlgC-like_hexapep"/>
</dbReference>
<comment type="subunit">
    <text evidence="9">Homotetramer.</text>
</comment>
<evidence type="ECO:0000256" key="6">
    <source>
        <dbReference type="ARBA" id="ARBA00022840"/>
    </source>
</evidence>
<sequence>MPNPSPRYISNLTRETYALILAGGRGSRLHELTDWRAKPALYFGGKFRIIDFPLSNCINSGIRRVGVVTQYKSHSLIRHVTRGWGHFKKELGESVEILPASQRYSDNWYQGTADAVFQNIDIIRHELPRYVMVLSGDHIYRMDYAGLLAAHAESGADMTVSCMEVPVAEAANAFGVMEVDSSNRILGFEEKPVEPKPLPDNPESCLASMGNYVFNTEFLFEQLKKDAQNADSNRDFGKDIIPAIIEKHRVYAYPFRSAFPNEQAYWRDVGTLDSFWQANMELLSPTPALNLYDAKWPIWTYQEQLPPAKFVFDDDDRRGMALDSVVSSGCIISGATVRHCVLFNEVRVCSYSEVEDSVILPDVVVLRHCRIRKAIIDRGCIIPEGMEIGFNHDHDRAKGFRVSENGVVLVTRDMLGLPVGYE</sequence>
<evidence type="ECO:0000256" key="2">
    <source>
        <dbReference type="ARBA" id="ARBA00022600"/>
    </source>
</evidence>
<dbReference type="RefSeq" id="WP_025011424.1">
    <property type="nucleotide sequence ID" value="NZ_CAWQVT010000361.1"/>
</dbReference>
<dbReference type="SUPFAM" id="SSF51161">
    <property type="entry name" value="Trimeric LpxA-like enzymes"/>
    <property type="match status" value="1"/>
</dbReference>
<feature type="binding site" evidence="9">
    <location>
        <position position="208"/>
    </location>
    <ligand>
        <name>alpha-D-glucose 1-phosphate</name>
        <dbReference type="ChEBI" id="CHEBI:58601"/>
    </ligand>
</feature>
<reference evidence="12 13" key="1">
    <citation type="submission" date="2018-06" db="EMBL/GenBank/DDBJ databases">
        <authorList>
            <consortium name="Pathogen Informatics"/>
            <person name="Doyle S."/>
        </authorList>
    </citation>
    <scope>NUCLEOTIDE SEQUENCE [LARGE SCALE GENOMIC DNA]</scope>
    <source>
        <strain evidence="12 13">NCTC10738</strain>
    </source>
</reference>
<dbReference type="Gene3D" id="3.90.550.10">
    <property type="entry name" value="Spore Coat Polysaccharide Biosynthesis Protein SpsA, Chain A"/>
    <property type="match status" value="1"/>
</dbReference>
<dbReference type="Pfam" id="PF00483">
    <property type="entry name" value="NTP_transferase"/>
    <property type="match status" value="1"/>
</dbReference>
<dbReference type="InterPro" id="IPR023049">
    <property type="entry name" value="GlgC_bac"/>
</dbReference>
<dbReference type="InterPro" id="IPR005835">
    <property type="entry name" value="NTP_transferase_dom"/>
</dbReference>
<keyword evidence="8 9" id="KW-0119">Carbohydrate metabolism</keyword>
<dbReference type="PROSITE" id="PS00809">
    <property type="entry name" value="ADP_GLC_PYROPHOSPH_2"/>
    <property type="match status" value="1"/>
</dbReference>
<dbReference type="GO" id="GO:0005978">
    <property type="term" value="P:glycogen biosynthetic process"/>
    <property type="evidence" value="ECO:0007669"/>
    <property type="project" value="UniProtKB-UniRule"/>
</dbReference>
<name>A0A379YPC1_9GAMM</name>
<dbReference type="SUPFAM" id="SSF53448">
    <property type="entry name" value="Nucleotide-diphospho-sugar transferases"/>
    <property type="match status" value="1"/>
</dbReference>
<feature type="binding site" evidence="9">
    <location>
        <position position="109"/>
    </location>
    <ligand>
        <name>alpha-D-glucose 1-phosphate</name>
        <dbReference type="ChEBI" id="CHEBI:58601"/>
    </ligand>
</feature>
<accession>A0A379YPC1</accession>
<feature type="domain" description="Glucose-1-phosphate adenylyltransferase/Bifunctional protein GlmU-like C-terminal hexapeptide" evidence="11">
    <location>
        <begin position="306"/>
        <end position="410"/>
    </location>
</feature>
<feature type="domain" description="Nucleotidyl transferase" evidence="10">
    <location>
        <begin position="18"/>
        <end position="283"/>
    </location>
</feature>
<dbReference type="GeneID" id="93808251"/>
<dbReference type="InterPro" id="IPR011004">
    <property type="entry name" value="Trimer_LpxA-like_sf"/>
</dbReference>
<evidence type="ECO:0000256" key="5">
    <source>
        <dbReference type="ARBA" id="ARBA00022741"/>
    </source>
</evidence>
<keyword evidence="2 9" id="KW-0321">Glycogen metabolism</keyword>
<keyword evidence="3 9" id="KW-0808">Transferase</keyword>